<comment type="caution">
    <text evidence="3">The sequence shown here is derived from an EMBL/GenBank/DDBJ whole genome shotgun (WGS) entry which is preliminary data.</text>
</comment>
<organism evidence="3 4">
    <name type="scientific">Rhodococcus pyridinivorans KG-16</name>
    <dbReference type="NCBI Taxonomy" id="1441730"/>
    <lineage>
        <taxon>Bacteria</taxon>
        <taxon>Bacillati</taxon>
        <taxon>Actinomycetota</taxon>
        <taxon>Actinomycetes</taxon>
        <taxon>Mycobacteriales</taxon>
        <taxon>Nocardiaceae</taxon>
        <taxon>Rhodococcus</taxon>
    </lineage>
</organism>
<protein>
    <submittedName>
        <fullName evidence="3">Integral membrane protein</fullName>
    </submittedName>
</protein>
<gene>
    <name evidence="3" type="ORF">Z045_16490</name>
</gene>
<proteinExistence type="predicted"/>
<reference evidence="4" key="1">
    <citation type="submission" date="2015-01" db="EMBL/GenBank/DDBJ databases">
        <title>Draft genome sequence of Rhodococcus pyridinivorans strain KG-16, a hydrocarbon-degrading bacterium.</title>
        <authorList>
            <person name="Aggarwal R.K."/>
            <person name="Dawar C."/>
        </authorList>
    </citation>
    <scope>NUCLEOTIDE SEQUENCE [LARGE SCALE GENOMIC DNA]</scope>
    <source>
        <strain evidence="4">KG-16</strain>
    </source>
</reference>
<evidence type="ECO:0000256" key="2">
    <source>
        <dbReference type="SAM" id="Phobius"/>
    </source>
</evidence>
<evidence type="ECO:0000313" key="3">
    <source>
        <dbReference type="EMBL" id="KSZ57573.1"/>
    </source>
</evidence>
<dbReference type="RefSeq" id="WP_060652819.1">
    <property type="nucleotide sequence ID" value="NZ_AZXY01000008.1"/>
</dbReference>
<dbReference type="Proteomes" id="UP000053060">
    <property type="component" value="Unassembled WGS sequence"/>
</dbReference>
<feature type="transmembrane region" description="Helical" evidence="2">
    <location>
        <begin position="24"/>
        <end position="44"/>
    </location>
</feature>
<dbReference type="AlphaFoldDB" id="A0A0V9UHS5"/>
<dbReference type="EMBL" id="AZXY01000008">
    <property type="protein sequence ID" value="KSZ57573.1"/>
    <property type="molecule type" value="Genomic_DNA"/>
</dbReference>
<evidence type="ECO:0000313" key="4">
    <source>
        <dbReference type="Proteomes" id="UP000053060"/>
    </source>
</evidence>
<keyword evidence="2" id="KW-0812">Transmembrane</keyword>
<feature type="compositionally biased region" description="Basic and acidic residues" evidence="1">
    <location>
        <begin position="81"/>
        <end position="90"/>
    </location>
</feature>
<feature type="region of interest" description="Disordered" evidence="1">
    <location>
        <begin position="52"/>
        <end position="90"/>
    </location>
</feature>
<accession>A0A0V9UHS5</accession>
<keyword evidence="2" id="KW-1133">Transmembrane helix</keyword>
<dbReference type="PATRIC" id="fig|1441730.3.peg.3435"/>
<name>A0A0V9UHS5_9NOCA</name>
<keyword evidence="2" id="KW-0472">Membrane</keyword>
<reference evidence="3 4" key="2">
    <citation type="journal article" date="2016" name="Genome Announc.">
        <title>Draft Genome Sequence of a Versatile Hydrocarbon-Degrading Bacterium, Rhodococcus pyridinivorans Strain KG-16, Collected from Oil Fields in India.</title>
        <authorList>
            <person name="Aggarwal R.K."/>
            <person name="Dawar C."/>
            <person name="Phanindranath R."/>
            <person name="Mutnuri L."/>
            <person name="Dayal A.M."/>
        </authorList>
    </citation>
    <scope>NUCLEOTIDE SEQUENCE [LARGE SCALE GENOMIC DNA]</scope>
    <source>
        <strain evidence="3 4">KG-16</strain>
    </source>
</reference>
<evidence type="ECO:0000256" key="1">
    <source>
        <dbReference type="SAM" id="MobiDB-lite"/>
    </source>
</evidence>
<sequence>MLVVTLVLAAVGFGLLVIALMTGSVLWAWGCIAVCVVGAVLLLASALGGRSSAEGEWADPRSVGQAGASGGRPTRRAPRRRPGDRNSSDR</sequence>